<comment type="function">
    <text evidence="1 13">Converts 2,5-diamino-6-(ribosylamino)-4(3h)-pyrimidinone 5'-phosphate into 5-amino-6-(ribosylamino)-2,4(1h,3h)-pyrimidinedione 5'-phosphate.</text>
</comment>
<feature type="binding site" evidence="15">
    <location>
        <position position="190"/>
    </location>
    <ligand>
        <name>NADP(+)</name>
        <dbReference type="ChEBI" id="CHEBI:58349"/>
    </ligand>
</feature>
<dbReference type="Gene3D" id="3.40.140.10">
    <property type="entry name" value="Cytidine Deaminase, domain 2"/>
    <property type="match status" value="1"/>
</dbReference>
<feature type="binding site" evidence="16">
    <location>
        <position position="44"/>
    </location>
    <ligand>
        <name>Zn(2+)</name>
        <dbReference type="ChEBI" id="CHEBI:29105"/>
        <note>catalytic</note>
    </ligand>
</feature>
<evidence type="ECO:0000256" key="10">
    <source>
        <dbReference type="ARBA" id="ARBA00022857"/>
    </source>
</evidence>
<evidence type="ECO:0000256" key="9">
    <source>
        <dbReference type="ARBA" id="ARBA00022833"/>
    </source>
</evidence>
<dbReference type="GO" id="GO:0009231">
    <property type="term" value="P:riboflavin biosynthetic process"/>
    <property type="evidence" value="ECO:0007669"/>
    <property type="project" value="UniProtKB-KW"/>
</dbReference>
<comment type="catalytic activity">
    <reaction evidence="13">
        <text>5-amino-6-(5-phospho-D-ribitylamino)uracil + NADP(+) = 5-amino-6-(5-phospho-D-ribosylamino)uracil + NADPH + H(+)</text>
        <dbReference type="Rhea" id="RHEA:17845"/>
        <dbReference type="ChEBI" id="CHEBI:15378"/>
        <dbReference type="ChEBI" id="CHEBI:57783"/>
        <dbReference type="ChEBI" id="CHEBI:58349"/>
        <dbReference type="ChEBI" id="CHEBI:58421"/>
        <dbReference type="ChEBI" id="CHEBI:58453"/>
        <dbReference type="EC" id="1.1.1.193"/>
    </reaction>
</comment>
<dbReference type="EC" id="1.1.1.193" evidence="13"/>
<sequence length="364" mass="38838">MKMALSLAERGAGHVSPNPMVGAVIVKDGKVIASGWHRAYGGLHAEREALSVCSEDPAGATMYVTLEPCCHYGKQPPCTSAIINAGISRVVVAMEDPNPLVGGKGVSILREHGIEVETGLMEQESRYLNRIFIRFITEHRPWTVLKCAMTLDGKIASSAGDSRWVSCEASRHLVHELRGRHMGIMAGIGTVLADNPMLNCRIDGLRQPVRIIVDSHASLPEDSAIVASAGQYRTVLAHTSGVQSEKMESLCRHGVESLECATGSDGMVDMGDLLSGLGKMGISSVLVEGGAEINWSLIRNGLADEYYFFLAPKIIGGRAAKGPVGGNGFEKMADAAGVSIESVSRCGADWLVHAFKDRALCLQE</sequence>
<evidence type="ECO:0000256" key="11">
    <source>
        <dbReference type="ARBA" id="ARBA00023002"/>
    </source>
</evidence>
<protein>
    <recommendedName>
        <fullName evidence="13">Riboflavin biosynthesis protein RibD</fullName>
    </recommendedName>
    <domain>
        <recommendedName>
            <fullName evidence="13">Diaminohydroxyphosphoribosylaminopyrimidine deaminase</fullName>
            <shortName evidence="13">DRAP deaminase</shortName>
            <ecNumber evidence="13">3.5.4.26</ecNumber>
        </recommendedName>
        <alternativeName>
            <fullName evidence="13">Riboflavin-specific deaminase</fullName>
        </alternativeName>
    </domain>
    <domain>
        <recommendedName>
            <fullName evidence="13">5-amino-6-(5-phosphoribosylamino)uracil reductase</fullName>
            <ecNumber evidence="13">1.1.1.193</ecNumber>
        </recommendedName>
        <alternativeName>
            <fullName evidence="13">HTP reductase</fullName>
        </alternativeName>
    </domain>
</protein>
<keyword evidence="11 13" id="KW-0560">Oxidoreductase</keyword>
<dbReference type="GO" id="GO:0050661">
    <property type="term" value="F:NADP binding"/>
    <property type="evidence" value="ECO:0007669"/>
    <property type="project" value="InterPro"/>
</dbReference>
<dbReference type="PROSITE" id="PS00903">
    <property type="entry name" value="CYT_DCMP_DEAMINASES_1"/>
    <property type="match status" value="1"/>
</dbReference>
<dbReference type="Proteomes" id="UP000823750">
    <property type="component" value="Unassembled WGS sequence"/>
</dbReference>
<keyword evidence="12" id="KW-0511">Multifunctional enzyme</keyword>
<dbReference type="Gene3D" id="3.40.430.10">
    <property type="entry name" value="Dihydrofolate Reductase, subunit A"/>
    <property type="match status" value="1"/>
</dbReference>
<evidence type="ECO:0000256" key="8">
    <source>
        <dbReference type="ARBA" id="ARBA00022801"/>
    </source>
</evidence>
<dbReference type="PANTHER" id="PTHR38011:SF7">
    <property type="entry name" value="2,5-DIAMINO-6-RIBOSYLAMINO-4(3H)-PYRIMIDINONE 5'-PHOSPHATE REDUCTASE"/>
    <property type="match status" value="1"/>
</dbReference>
<feature type="binding site" evidence="15">
    <location>
        <position position="201"/>
    </location>
    <ligand>
        <name>substrate</name>
    </ligand>
</feature>
<feature type="domain" description="CMP/dCMP-type deaminase" evidence="17">
    <location>
        <begin position="1"/>
        <end position="117"/>
    </location>
</feature>
<dbReference type="InterPro" id="IPR004794">
    <property type="entry name" value="Eubact_RibD"/>
</dbReference>
<evidence type="ECO:0000256" key="6">
    <source>
        <dbReference type="ARBA" id="ARBA00022619"/>
    </source>
</evidence>
<dbReference type="NCBIfam" id="TIGR00227">
    <property type="entry name" value="ribD_Cterm"/>
    <property type="match status" value="1"/>
</dbReference>
<dbReference type="GO" id="GO:0008703">
    <property type="term" value="F:5-amino-6-(5-phosphoribosylamino)uracil reductase activity"/>
    <property type="evidence" value="ECO:0007669"/>
    <property type="project" value="UniProtKB-EC"/>
</dbReference>
<dbReference type="InterPro" id="IPR016192">
    <property type="entry name" value="APOBEC/CMP_deaminase_Zn-bd"/>
</dbReference>
<evidence type="ECO:0000256" key="4">
    <source>
        <dbReference type="ARBA" id="ARBA00005259"/>
    </source>
</evidence>
<dbReference type="CDD" id="cd01284">
    <property type="entry name" value="Riboflavin_deaminase-reductase"/>
    <property type="match status" value="1"/>
</dbReference>
<comment type="similarity">
    <text evidence="4 13">In the N-terminal section; belongs to the cytidine and deoxycytidylate deaminase family.</text>
</comment>
<dbReference type="FunFam" id="3.40.140.10:FF:000025">
    <property type="entry name" value="Riboflavin biosynthesis protein RibD"/>
    <property type="match status" value="1"/>
</dbReference>
<evidence type="ECO:0000256" key="14">
    <source>
        <dbReference type="PIRSR" id="PIRSR006769-1"/>
    </source>
</evidence>
<dbReference type="PIRSF" id="PIRSF006769">
    <property type="entry name" value="RibD"/>
    <property type="match status" value="1"/>
</dbReference>
<gene>
    <name evidence="18" type="primary">ribD</name>
    <name evidence="18" type="ORF">IAB78_02780</name>
</gene>
<comment type="pathway">
    <text evidence="3 13">Cofactor biosynthesis; riboflavin biosynthesis; 5-amino-6-(D-ribitylamino)uracil from GTP: step 3/4.</text>
</comment>
<comment type="catalytic activity">
    <reaction evidence="13">
        <text>2,5-diamino-6-hydroxy-4-(5-phosphoribosylamino)-pyrimidine + H2O + H(+) = 5-amino-6-(5-phospho-D-ribosylamino)uracil + NH4(+)</text>
        <dbReference type="Rhea" id="RHEA:21868"/>
        <dbReference type="ChEBI" id="CHEBI:15377"/>
        <dbReference type="ChEBI" id="CHEBI:15378"/>
        <dbReference type="ChEBI" id="CHEBI:28938"/>
        <dbReference type="ChEBI" id="CHEBI:58453"/>
        <dbReference type="ChEBI" id="CHEBI:58614"/>
        <dbReference type="EC" id="3.5.4.26"/>
    </reaction>
</comment>
<comment type="similarity">
    <text evidence="5 13">In the C-terminal section; belongs to the HTP reductase family.</text>
</comment>
<evidence type="ECO:0000256" key="2">
    <source>
        <dbReference type="ARBA" id="ARBA00004882"/>
    </source>
</evidence>
<comment type="pathway">
    <text evidence="2 13">Cofactor biosynthesis; riboflavin biosynthesis; 5-amino-6-(D-ribitylamino)uracil from GTP: step 2/4.</text>
</comment>
<dbReference type="InterPro" id="IPR050765">
    <property type="entry name" value="Riboflavin_Biosynth_HTPR"/>
</dbReference>
<feature type="binding site" evidence="15">
    <location>
        <position position="162"/>
    </location>
    <ligand>
        <name>substrate</name>
    </ligand>
</feature>
<proteinExistence type="inferred from homology"/>
<evidence type="ECO:0000313" key="19">
    <source>
        <dbReference type="Proteomes" id="UP000823750"/>
    </source>
</evidence>
<dbReference type="Pfam" id="PF01872">
    <property type="entry name" value="RibD_C"/>
    <property type="match status" value="1"/>
</dbReference>
<keyword evidence="10 13" id="KW-0521">NADP</keyword>
<evidence type="ECO:0000313" key="18">
    <source>
        <dbReference type="EMBL" id="MBO8485330.1"/>
    </source>
</evidence>
<keyword evidence="8 13" id="KW-0378">Hydrolase</keyword>
<reference evidence="18" key="1">
    <citation type="submission" date="2020-10" db="EMBL/GenBank/DDBJ databases">
        <authorList>
            <person name="Gilroy R."/>
        </authorList>
    </citation>
    <scope>NUCLEOTIDE SEQUENCE</scope>
    <source>
        <strain evidence="18">B2-16538</strain>
    </source>
</reference>
<dbReference type="GO" id="GO:0008835">
    <property type="term" value="F:diaminohydroxyphosphoribosylaminopyrimidine deaminase activity"/>
    <property type="evidence" value="ECO:0007669"/>
    <property type="project" value="UniProtKB-EC"/>
</dbReference>
<evidence type="ECO:0000256" key="15">
    <source>
        <dbReference type="PIRSR" id="PIRSR006769-2"/>
    </source>
</evidence>
<dbReference type="InterPro" id="IPR011549">
    <property type="entry name" value="RibD_C"/>
</dbReference>
<accession>A0A9D9NR22</accession>
<evidence type="ECO:0000259" key="17">
    <source>
        <dbReference type="PROSITE" id="PS51747"/>
    </source>
</evidence>
<keyword evidence="7 13" id="KW-0479">Metal-binding</keyword>
<dbReference type="InterPro" id="IPR024072">
    <property type="entry name" value="DHFR-like_dom_sf"/>
</dbReference>
<dbReference type="NCBIfam" id="TIGR00326">
    <property type="entry name" value="eubact_ribD"/>
    <property type="match status" value="1"/>
</dbReference>
<comment type="caution">
    <text evidence="18">The sequence shown here is derived from an EMBL/GenBank/DDBJ whole genome shotgun (WGS) entry which is preliminary data.</text>
</comment>
<dbReference type="SUPFAM" id="SSF53597">
    <property type="entry name" value="Dihydrofolate reductase-like"/>
    <property type="match status" value="1"/>
</dbReference>
<feature type="binding site" evidence="15">
    <location>
        <begin position="290"/>
        <end position="296"/>
    </location>
    <ligand>
        <name>NADP(+)</name>
        <dbReference type="ChEBI" id="CHEBI:58349"/>
    </ligand>
</feature>
<name>A0A9D9NR22_9BACT</name>
<dbReference type="EMBL" id="JADILX010000049">
    <property type="protein sequence ID" value="MBO8485330.1"/>
    <property type="molecule type" value="Genomic_DNA"/>
</dbReference>
<comment type="cofactor">
    <cofactor evidence="13 16">
        <name>Zn(2+)</name>
        <dbReference type="ChEBI" id="CHEBI:29105"/>
    </cofactor>
    <text evidence="13 16">Binds 1 zinc ion.</text>
</comment>
<organism evidence="18 19">
    <name type="scientific">Candidatus Cryptobacteroides excrementavium</name>
    <dbReference type="NCBI Taxonomy" id="2840759"/>
    <lineage>
        <taxon>Bacteria</taxon>
        <taxon>Pseudomonadati</taxon>
        <taxon>Bacteroidota</taxon>
        <taxon>Bacteroidia</taxon>
        <taxon>Bacteroidales</taxon>
        <taxon>Candidatus Cryptobacteroides</taxon>
    </lineage>
</organism>
<feature type="binding site" evidence="15">
    <location>
        <position position="164"/>
    </location>
    <ligand>
        <name>NADP(+)</name>
        <dbReference type="ChEBI" id="CHEBI:58349"/>
    </ligand>
</feature>
<feature type="binding site" evidence="15">
    <location>
        <position position="178"/>
    </location>
    <ligand>
        <name>substrate</name>
    </ligand>
</feature>
<feature type="binding site" evidence="15">
    <location>
        <position position="198"/>
    </location>
    <ligand>
        <name>substrate</name>
    </ligand>
</feature>
<keyword evidence="6 13" id="KW-0686">Riboflavin biosynthesis</keyword>
<feature type="binding site" evidence="16">
    <location>
        <position position="69"/>
    </location>
    <ligand>
        <name>Zn(2+)</name>
        <dbReference type="ChEBI" id="CHEBI:29105"/>
        <note>catalytic</note>
    </ligand>
</feature>
<dbReference type="InterPro" id="IPR002125">
    <property type="entry name" value="CMP_dCMP_dom"/>
</dbReference>
<dbReference type="InterPro" id="IPR016193">
    <property type="entry name" value="Cytidine_deaminase-like"/>
</dbReference>
<feature type="active site" description="Proton donor" evidence="14">
    <location>
        <position position="46"/>
    </location>
</feature>
<evidence type="ECO:0000256" key="7">
    <source>
        <dbReference type="ARBA" id="ARBA00022723"/>
    </source>
</evidence>
<dbReference type="EC" id="3.5.4.26" evidence="13"/>
<evidence type="ECO:0000256" key="3">
    <source>
        <dbReference type="ARBA" id="ARBA00004910"/>
    </source>
</evidence>
<feature type="binding site" evidence="15">
    <location>
        <position position="215"/>
    </location>
    <ligand>
        <name>NADP(+)</name>
        <dbReference type="ChEBI" id="CHEBI:58349"/>
    </ligand>
</feature>
<keyword evidence="9 13" id="KW-0862">Zinc</keyword>
<dbReference type="SUPFAM" id="SSF53927">
    <property type="entry name" value="Cytidine deaminase-like"/>
    <property type="match status" value="1"/>
</dbReference>
<dbReference type="GO" id="GO:0008270">
    <property type="term" value="F:zinc ion binding"/>
    <property type="evidence" value="ECO:0007669"/>
    <property type="project" value="InterPro"/>
</dbReference>
<dbReference type="InterPro" id="IPR002734">
    <property type="entry name" value="RibDG_C"/>
</dbReference>
<reference evidence="18" key="2">
    <citation type="journal article" date="2021" name="PeerJ">
        <title>Extensive microbial diversity within the chicken gut microbiome revealed by metagenomics and culture.</title>
        <authorList>
            <person name="Gilroy R."/>
            <person name="Ravi A."/>
            <person name="Getino M."/>
            <person name="Pursley I."/>
            <person name="Horton D.L."/>
            <person name="Alikhan N.F."/>
            <person name="Baker D."/>
            <person name="Gharbi K."/>
            <person name="Hall N."/>
            <person name="Watson M."/>
            <person name="Adriaenssens E.M."/>
            <person name="Foster-Nyarko E."/>
            <person name="Jarju S."/>
            <person name="Secka A."/>
            <person name="Antonio M."/>
            <person name="Oren A."/>
            <person name="Chaudhuri R.R."/>
            <person name="La Ragione R."/>
            <person name="Hildebrand F."/>
            <person name="Pallen M.J."/>
        </authorList>
    </citation>
    <scope>NUCLEOTIDE SEQUENCE</scope>
    <source>
        <strain evidence="18">B2-16538</strain>
    </source>
</reference>
<evidence type="ECO:0000256" key="1">
    <source>
        <dbReference type="ARBA" id="ARBA00002151"/>
    </source>
</evidence>
<dbReference type="Pfam" id="PF00383">
    <property type="entry name" value="dCMP_cyt_deam_1"/>
    <property type="match status" value="1"/>
</dbReference>
<feature type="binding site" evidence="15">
    <location>
        <position position="288"/>
    </location>
    <ligand>
        <name>substrate</name>
    </ligand>
</feature>
<evidence type="ECO:0000256" key="16">
    <source>
        <dbReference type="PIRSR" id="PIRSR006769-3"/>
    </source>
</evidence>
<feature type="binding site" evidence="15">
    <location>
        <position position="194"/>
    </location>
    <ligand>
        <name>NADP(+)</name>
        <dbReference type="ChEBI" id="CHEBI:58349"/>
    </ligand>
</feature>
<dbReference type="AlphaFoldDB" id="A0A9D9NR22"/>
<feature type="binding site" evidence="15">
    <location>
        <position position="148"/>
    </location>
    <ligand>
        <name>NADP(+)</name>
        <dbReference type="ChEBI" id="CHEBI:58349"/>
    </ligand>
</feature>
<evidence type="ECO:0000256" key="12">
    <source>
        <dbReference type="ARBA" id="ARBA00023268"/>
    </source>
</evidence>
<dbReference type="PROSITE" id="PS51747">
    <property type="entry name" value="CYT_DCMP_DEAMINASES_2"/>
    <property type="match status" value="1"/>
</dbReference>
<evidence type="ECO:0000256" key="13">
    <source>
        <dbReference type="PIRNR" id="PIRNR006769"/>
    </source>
</evidence>
<feature type="binding site" evidence="16">
    <location>
        <position position="78"/>
    </location>
    <ligand>
        <name>Zn(2+)</name>
        <dbReference type="ChEBI" id="CHEBI:29105"/>
        <note>catalytic</note>
    </ligand>
</feature>
<evidence type="ECO:0000256" key="5">
    <source>
        <dbReference type="ARBA" id="ARBA00007417"/>
    </source>
</evidence>
<dbReference type="PANTHER" id="PTHR38011">
    <property type="entry name" value="DIHYDROFOLATE REDUCTASE FAMILY PROTEIN (AFU_ORTHOLOGUE AFUA_8G06820)"/>
    <property type="match status" value="1"/>
</dbReference>